<reference evidence="1 2" key="1">
    <citation type="submission" date="2019-12" db="EMBL/GenBank/DDBJ databases">
        <authorList>
            <person name="Li C."/>
            <person name="Zhao J."/>
        </authorList>
    </citation>
    <scope>NUCLEOTIDE SEQUENCE [LARGE SCALE GENOMIC DNA]</scope>
    <source>
        <strain evidence="1 2">NEAU-DD11</strain>
    </source>
</reference>
<accession>A0A7X3K6G0</accession>
<dbReference type="RefSeq" id="WP_160407994.1">
    <property type="nucleotide sequence ID" value="NZ_WSES01000002.1"/>
</dbReference>
<dbReference type="Proteomes" id="UP000443353">
    <property type="component" value="Unassembled WGS sequence"/>
</dbReference>
<protein>
    <submittedName>
        <fullName evidence="1">Uncharacterized protein</fullName>
    </submittedName>
</protein>
<gene>
    <name evidence="1" type="ORF">GPY61_07760</name>
</gene>
<comment type="caution">
    <text evidence="1">The sequence shown here is derived from an EMBL/GenBank/DDBJ whole genome shotgun (WGS) entry which is preliminary data.</text>
</comment>
<sequence>MIEYRTQPLETAALLEELSFYCQVLANKGIETTNIMFGWDSNLDIDDMWHEMSVPRKDVADFVLSAERAGTVIVGRSDIFMSTGGLEFTLCHESDVHIKATADAASEFSDRWKDMGYSPYAVQPST</sequence>
<organism evidence="1 2">
    <name type="scientific">Massilia cellulosiltytica</name>
    <dbReference type="NCBI Taxonomy" id="2683234"/>
    <lineage>
        <taxon>Bacteria</taxon>
        <taxon>Pseudomonadati</taxon>
        <taxon>Pseudomonadota</taxon>
        <taxon>Betaproteobacteria</taxon>
        <taxon>Burkholderiales</taxon>
        <taxon>Oxalobacteraceae</taxon>
        <taxon>Telluria group</taxon>
        <taxon>Massilia</taxon>
    </lineage>
</organism>
<keyword evidence="2" id="KW-1185">Reference proteome</keyword>
<dbReference type="EMBL" id="WSES01000002">
    <property type="protein sequence ID" value="MVW59824.1"/>
    <property type="molecule type" value="Genomic_DNA"/>
</dbReference>
<evidence type="ECO:0000313" key="1">
    <source>
        <dbReference type="EMBL" id="MVW59824.1"/>
    </source>
</evidence>
<proteinExistence type="predicted"/>
<name>A0A7X3K6G0_9BURK</name>
<evidence type="ECO:0000313" key="2">
    <source>
        <dbReference type="Proteomes" id="UP000443353"/>
    </source>
</evidence>
<dbReference type="AlphaFoldDB" id="A0A7X3K6G0"/>